<gene>
    <name evidence="1" type="ORF">GCM10011274_45820</name>
</gene>
<evidence type="ECO:0000313" key="2">
    <source>
        <dbReference type="Proteomes" id="UP000622604"/>
    </source>
</evidence>
<name>A0A8H9IE31_9ALTE</name>
<dbReference type="Proteomes" id="UP000622604">
    <property type="component" value="Unassembled WGS sequence"/>
</dbReference>
<reference evidence="1" key="1">
    <citation type="journal article" date="2014" name="Int. J. Syst. Evol. Microbiol.">
        <title>Complete genome sequence of Corynebacterium casei LMG S-19264T (=DSM 44701T), isolated from a smear-ripened cheese.</title>
        <authorList>
            <consortium name="US DOE Joint Genome Institute (JGI-PGF)"/>
            <person name="Walter F."/>
            <person name="Albersmeier A."/>
            <person name="Kalinowski J."/>
            <person name="Ruckert C."/>
        </authorList>
    </citation>
    <scope>NUCLEOTIDE SEQUENCE</scope>
    <source>
        <strain evidence="1">KCTC 32337</strain>
    </source>
</reference>
<dbReference type="EMBL" id="BMZC01000023">
    <property type="protein sequence ID" value="GGZ83039.1"/>
    <property type="molecule type" value="Genomic_DNA"/>
</dbReference>
<dbReference type="SUPFAM" id="SSF75689">
    <property type="entry name" value="Zinc-binding domain of translation initiation factor 2 beta"/>
    <property type="match status" value="1"/>
</dbReference>
<dbReference type="InterPro" id="IPR016190">
    <property type="entry name" value="Transl_init_fac_IF2/IF5_Zn-bd"/>
</dbReference>
<dbReference type="AlphaFoldDB" id="A0A8H9IE31"/>
<organism evidence="1 2">
    <name type="scientific">Paraglaciecola chathamensis</name>
    <dbReference type="NCBI Taxonomy" id="368405"/>
    <lineage>
        <taxon>Bacteria</taxon>
        <taxon>Pseudomonadati</taxon>
        <taxon>Pseudomonadota</taxon>
        <taxon>Gammaproteobacteria</taxon>
        <taxon>Alteromonadales</taxon>
        <taxon>Alteromonadaceae</taxon>
        <taxon>Paraglaciecola</taxon>
    </lineage>
</organism>
<proteinExistence type="predicted"/>
<comment type="caution">
    <text evidence="1">The sequence shown here is derived from an EMBL/GenBank/DDBJ whole genome shotgun (WGS) entry which is preliminary data.</text>
</comment>
<reference evidence="1" key="2">
    <citation type="submission" date="2020-09" db="EMBL/GenBank/DDBJ databases">
        <authorList>
            <person name="Sun Q."/>
            <person name="Kim S."/>
        </authorList>
    </citation>
    <scope>NUCLEOTIDE SEQUENCE</scope>
    <source>
        <strain evidence="1">KCTC 32337</strain>
    </source>
</reference>
<protein>
    <submittedName>
        <fullName evidence="1">Uncharacterized protein</fullName>
    </submittedName>
</protein>
<evidence type="ECO:0000313" key="1">
    <source>
        <dbReference type="EMBL" id="GGZ83039.1"/>
    </source>
</evidence>
<accession>A0A8H9IE31</accession>
<sequence length="55" mass="6245">MKTQTMMIASEVRVDCPYCHSQQDGFIGDPRNETVDCEDCGKTFHIPPDADIELR</sequence>
<dbReference type="GO" id="GO:0003743">
    <property type="term" value="F:translation initiation factor activity"/>
    <property type="evidence" value="ECO:0007669"/>
    <property type="project" value="InterPro"/>
</dbReference>